<feature type="region of interest" description="Disordered" evidence="1">
    <location>
        <begin position="1"/>
        <end position="67"/>
    </location>
</feature>
<feature type="compositionally biased region" description="Basic and acidic residues" evidence="1">
    <location>
        <begin position="30"/>
        <end position="41"/>
    </location>
</feature>
<dbReference type="InterPro" id="IPR009003">
    <property type="entry name" value="Peptidase_S1_PA"/>
</dbReference>
<evidence type="ECO:0000313" key="2">
    <source>
        <dbReference type="EMBL" id="QEG38135.1"/>
    </source>
</evidence>
<evidence type="ECO:0000313" key="3">
    <source>
        <dbReference type="Proteomes" id="UP000325286"/>
    </source>
</evidence>
<accession>A0A5B9QKR3</accession>
<dbReference type="EMBL" id="CP042914">
    <property type="protein sequence ID" value="QEG38135.1"/>
    <property type="molecule type" value="Genomic_DNA"/>
</dbReference>
<dbReference type="Gene3D" id="2.40.10.10">
    <property type="entry name" value="Trypsin-like serine proteases"/>
    <property type="match status" value="1"/>
</dbReference>
<feature type="compositionally biased region" description="Acidic residues" evidence="1">
    <location>
        <begin position="47"/>
        <end position="62"/>
    </location>
</feature>
<dbReference type="InterPro" id="IPR043504">
    <property type="entry name" value="Peptidase_S1_PA_chymotrypsin"/>
</dbReference>
<keyword evidence="3" id="KW-1185">Reference proteome</keyword>
<dbReference type="AlphaFoldDB" id="A0A5B9QKR3"/>
<evidence type="ECO:0000256" key="1">
    <source>
        <dbReference type="SAM" id="MobiDB-lite"/>
    </source>
</evidence>
<dbReference type="KEGG" id="rul:UC8_00880"/>
<evidence type="ECO:0008006" key="4">
    <source>
        <dbReference type="Google" id="ProtNLM"/>
    </source>
</evidence>
<name>A0A5B9QKR3_9BACT</name>
<protein>
    <recommendedName>
        <fullName evidence="4">Serine protease</fullName>
    </recommendedName>
</protein>
<dbReference type="Proteomes" id="UP000325286">
    <property type="component" value="Chromosome"/>
</dbReference>
<sequence>MSTGDNDFNENAEINASGEQLGDFDAPPGSEDRASDSRSEFEPPPAEAEDGGEQDDEGEQESSAETQRLTEIKSQIEQRLVEAASSNAMSMASARSIDSAGVQGVGISSVLPGQPRALVLYVESEANEEQVRREMVDTMGIQAASSDELPVEVVVTGRIEAYTTNRSKFRPAPGGASVGHFKITAGTIGGWARGLRGNRTRRLLMVSNNHVLANSNSAKFGDSIIQQGAADGGSNPADRIAILERFVPINFSAGASNYVDAATGWCWPDRVRRDHVYHGNSSVAKYFKIGNQVVQPKPDMVVGKTGRTTDLTQGMIQAVAVSVNVNYGSAGVAHFKDQFSVRRTSAGNFSAGGDSGSIVWQWKAGLPCVGLLFAGGGGTTFCNRFSRVVTALDIRPYELS</sequence>
<dbReference type="OrthoDB" id="288917at2"/>
<organism evidence="2 3">
    <name type="scientific">Roseimaritima ulvae</name>
    <dbReference type="NCBI Taxonomy" id="980254"/>
    <lineage>
        <taxon>Bacteria</taxon>
        <taxon>Pseudomonadati</taxon>
        <taxon>Planctomycetota</taxon>
        <taxon>Planctomycetia</taxon>
        <taxon>Pirellulales</taxon>
        <taxon>Pirellulaceae</taxon>
        <taxon>Roseimaritima</taxon>
    </lineage>
</organism>
<proteinExistence type="predicted"/>
<dbReference type="RefSeq" id="WP_084427051.1">
    <property type="nucleotide sequence ID" value="NZ_CP042914.1"/>
</dbReference>
<gene>
    <name evidence="2" type="ORF">UC8_00880</name>
</gene>
<reference evidence="2 3" key="1">
    <citation type="submission" date="2019-08" db="EMBL/GenBank/DDBJ databases">
        <title>Deep-cultivation of Planctomycetes and their phenomic and genomic characterization uncovers novel biology.</title>
        <authorList>
            <person name="Wiegand S."/>
            <person name="Jogler M."/>
            <person name="Boedeker C."/>
            <person name="Pinto D."/>
            <person name="Vollmers J."/>
            <person name="Rivas-Marin E."/>
            <person name="Kohn T."/>
            <person name="Peeters S.H."/>
            <person name="Heuer A."/>
            <person name="Rast P."/>
            <person name="Oberbeckmann S."/>
            <person name="Bunk B."/>
            <person name="Jeske O."/>
            <person name="Meyerdierks A."/>
            <person name="Storesund J.E."/>
            <person name="Kallscheuer N."/>
            <person name="Luecker S."/>
            <person name="Lage O.M."/>
            <person name="Pohl T."/>
            <person name="Merkel B.J."/>
            <person name="Hornburger P."/>
            <person name="Mueller R.-W."/>
            <person name="Bruemmer F."/>
            <person name="Labrenz M."/>
            <person name="Spormann A.M."/>
            <person name="Op den Camp H."/>
            <person name="Overmann J."/>
            <person name="Amann R."/>
            <person name="Jetten M.S.M."/>
            <person name="Mascher T."/>
            <person name="Medema M.H."/>
            <person name="Devos D.P."/>
            <person name="Kaster A.-K."/>
            <person name="Ovreas L."/>
            <person name="Rohde M."/>
            <person name="Galperin M.Y."/>
            <person name="Jogler C."/>
        </authorList>
    </citation>
    <scope>NUCLEOTIDE SEQUENCE [LARGE SCALE GENOMIC DNA]</scope>
    <source>
        <strain evidence="2 3">UC8</strain>
    </source>
</reference>
<dbReference type="SUPFAM" id="SSF50494">
    <property type="entry name" value="Trypsin-like serine proteases"/>
    <property type="match status" value="1"/>
</dbReference>